<dbReference type="InterPro" id="IPR003587">
    <property type="entry name" value="Hint_dom_N"/>
</dbReference>
<dbReference type="Pfam" id="PF03721">
    <property type="entry name" value="UDPG_MGDP_dh_N"/>
    <property type="match status" value="1"/>
</dbReference>
<dbReference type="SUPFAM" id="SSF48179">
    <property type="entry name" value="6-phosphogluconate dehydrogenase C-terminal domain-like"/>
    <property type="match status" value="1"/>
</dbReference>
<comment type="similarity">
    <text evidence="1">Belongs to the UDP-glucose/GDP-mannose dehydrogenase family.</text>
</comment>
<dbReference type="InterPro" id="IPR036291">
    <property type="entry name" value="NAD(P)-bd_dom_sf"/>
</dbReference>
<dbReference type="SUPFAM" id="SSF51294">
    <property type="entry name" value="Hedgehog/intein (Hint) domain"/>
    <property type="match status" value="1"/>
</dbReference>
<proteinExistence type="inferred from homology"/>
<dbReference type="InterPro" id="IPR030934">
    <property type="entry name" value="Intein_C"/>
</dbReference>
<dbReference type="Pfam" id="PF14528">
    <property type="entry name" value="LAGLIDADG_3"/>
    <property type="match status" value="1"/>
</dbReference>
<dbReference type="Pfam" id="PF14890">
    <property type="entry name" value="Intein_splicing"/>
    <property type="match status" value="1"/>
</dbReference>
<evidence type="ECO:0000259" key="6">
    <source>
        <dbReference type="PROSITE" id="PS50819"/>
    </source>
</evidence>
<dbReference type="InterPro" id="IPR001732">
    <property type="entry name" value="UDP-Glc/GDP-Man_DH_N"/>
</dbReference>
<dbReference type="GO" id="GO:0051287">
    <property type="term" value="F:NAD binding"/>
    <property type="evidence" value="ECO:0007669"/>
    <property type="project" value="InterPro"/>
</dbReference>
<protein>
    <submittedName>
        <fullName evidence="7">UDPglucose 6-dehydrogenase</fullName>
    </submittedName>
</protein>
<keyword evidence="8" id="KW-1185">Reference proteome</keyword>
<sequence>MHVSVVGSGYVGTTIAACFADLGHEVTSVDIDEEIVAAVNDGEAPIHEPGLDPLVSIYGGDQLRATTDYDAIRETDVTFLALPTPKHDDGSIDTSIMEAGAESIGEAIADKDGYHLVVVKSTVVPGTTEDTLTPLIEDASGKTAGEDFGVAVNPEFLREGTAVDDFMEPDKIVVGTDGDARALDRLAEVYEPLVLQWDVPVFETGPREAEMIKYANNGFLAAKVSLINDIGNICKEYGVDAYEVTEAIGLDDRIGERFLRSGVGWGGSCLTGDQRVLAKDETGTKLLTLAEFFDHFAADGEIDDVSVLSYDEGEFQFKSVLAATRRSYDGELHTIRTKMNKEVTVTHDHPMVTTEDGESVVREAQSLSEGDTVPVQTTLPSDPVGSFDVLELVAESPRFENENVYLKPSFELAEVKDQLRDRLSEYNEQFSYDKVHEFTRNNYLILDAFLEYEGELPFDRTDLSLYTTVGGGQTYIPAVLNANEDFWRFIGYYLSEGHVNDDDSAHGSNTRKRIFLSFHPTDEEEYVTDVESYLDSLGIRYRTETQETATQIEVSSRILAYFLRWLGCGTGSYSAAIPDLAYQENRENRKALLAGLFRGDGHIDYKNHSNAVVYDYGSVSEDLIQGMQFLLHSLGIVPSYKTSESAKSTQPAHFLRISSKHQIAALKDMFLSADQKRIQERLDQYVVDVEPSSHTVGDRDTTVDVREITVTEDEVDVYSLEVADTHTFVTTDGLVVHNCFPKDTAAIIQHARDAGYEPRMLEAAVEVNDRQPERLLDLLDEHVDADGKRIAVLGLAFKPGTDDIRNSRAIPVIEGLRERGAEVVAYDPVAAGEMAERFPEIEYAESAAAALDGASGAVAVTDWDEFGTLDEEFDAMTDPVVVDGRRIVERREGITYEGLTW</sequence>
<dbReference type="SUPFAM" id="SSF55608">
    <property type="entry name" value="Homing endonucleases"/>
    <property type="match status" value="1"/>
</dbReference>
<dbReference type="InterPro" id="IPR027434">
    <property type="entry name" value="Homing_endonucl"/>
</dbReference>
<dbReference type="PANTHER" id="PTHR43750">
    <property type="entry name" value="UDP-GLUCOSE 6-DEHYDROGENASE TUAD"/>
    <property type="match status" value="1"/>
</dbReference>
<keyword evidence="2" id="KW-0068">Autocatalytic cleavage</keyword>
<keyword evidence="3" id="KW-0651">Protein splicing</keyword>
<dbReference type="SMART" id="SM00306">
    <property type="entry name" value="HintN"/>
    <property type="match status" value="1"/>
</dbReference>
<dbReference type="InterPro" id="IPR006141">
    <property type="entry name" value="Intein_N"/>
</dbReference>
<dbReference type="SMART" id="SM00984">
    <property type="entry name" value="UDPG_MGDP_dh_C"/>
    <property type="match status" value="1"/>
</dbReference>
<evidence type="ECO:0000256" key="2">
    <source>
        <dbReference type="ARBA" id="ARBA00022813"/>
    </source>
</evidence>
<evidence type="ECO:0000313" key="7">
    <source>
        <dbReference type="EMBL" id="SEO40488.1"/>
    </source>
</evidence>
<dbReference type="InterPro" id="IPR014027">
    <property type="entry name" value="UDP-Glc/GDP-Man_DH_C"/>
</dbReference>
<dbReference type="NCBIfam" id="TIGR01443">
    <property type="entry name" value="intein_Cterm"/>
    <property type="match status" value="1"/>
</dbReference>
<keyword evidence="5" id="KW-0520">NAD</keyword>
<dbReference type="PROSITE" id="PS50819">
    <property type="entry name" value="INTEIN_ENDONUCLEASE"/>
    <property type="match status" value="1"/>
</dbReference>
<evidence type="ECO:0000313" key="8">
    <source>
        <dbReference type="Proteomes" id="UP000198775"/>
    </source>
</evidence>
<evidence type="ECO:0000256" key="5">
    <source>
        <dbReference type="ARBA" id="ARBA00023027"/>
    </source>
</evidence>
<dbReference type="PANTHER" id="PTHR43750:SF3">
    <property type="entry name" value="UDP-GLUCOSE 6-DEHYDROGENASE TUAD"/>
    <property type="match status" value="1"/>
</dbReference>
<dbReference type="PROSITE" id="PS50818">
    <property type="entry name" value="INTEIN_C_TER"/>
    <property type="match status" value="1"/>
</dbReference>
<organism evidence="7 8">
    <name type="scientific">Halorientalis persicus</name>
    <dbReference type="NCBI Taxonomy" id="1367881"/>
    <lineage>
        <taxon>Archaea</taxon>
        <taxon>Methanobacteriati</taxon>
        <taxon>Methanobacteriota</taxon>
        <taxon>Stenosarchaea group</taxon>
        <taxon>Halobacteria</taxon>
        <taxon>Halobacteriales</taxon>
        <taxon>Haloarculaceae</taxon>
        <taxon>Halorientalis</taxon>
    </lineage>
</organism>
<dbReference type="Pfam" id="PF00984">
    <property type="entry name" value="UDPG_MGDP_dh"/>
    <property type="match status" value="1"/>
</dbReference>
<dbReference type="OrthoDB" id="59839at2157"/>
<dbReference type="InterPro" id="IPR036220">
    <property type="entry name" value="UDP-Glc/GDP-Man_DH_C_sf"/>
</dbReference>
<dbReference type="Gene3D" id="2.170.16.10">
    <property type="entry name" value="Hedgehog/Intein (Hint) domain"/>
    <property type="match status" value="1"/>
</dbReference>
<dbReference type="PROSITE" id="PS50817">
    <property type="entry name" value="INTEIN_N_TER"/>
    <property type="match status" value="1"/>
</dbReference>
<dbReference type="CDD" id="cd00081">
    <property type="entry name" value="Hint"/>
    <property type="match status" value="1"/>
</dbReference>
<dbReference type="EMBL" id="FOCX01000012">
    <property type="protein sequence ID" value="SEO40488.1"/>
    <property type="molecule type" value="Genomic_DNA"/>
</dbReference>
<dbReference type="SUPFAM" id="SSF52413">
    <property type="entry name" value="UDP-glucose/GDP-mannose dehydrogenase C-terminal domain"/>
    <property type="match status" value="1"/>
</dbReference>
<dbReference type="InterPro" id="IPR014026">
    <property type="entry name" value="UDP-Glc/GDP-Man_DH_dimer"/>
</dbReference>
<dbReference type="Proteomes" id="UP000198775">
    <property type="component" value="Unassembled WGS sequence"/>
</dbReference>
<dbReference type="RefSeq" id="WP_092660933.1">
    <property type="nucleotide sequence ID" value="NZ_FOCX01000012.1"/>
</dbReference>
<name>A0A1H8PFQ2_9EURY</name>
<reference evidence="8" key="1">
    <citation type="submission" date="2016-10" db="EMBL/GenBank/DDBJ databases">
        <authorList>
            <person name="Varghese N."/>
            <person name="Submissions S."/>
        </authorList>
    </citation>
    <scope>NUCLEOTIDE SEQUENCE [LARGE SCALE GENOMIC DNA]</scope>
    <source>
        <strain evidence="8">IBRC-M 10043</strain>
    </source>
</reference>
<dbReference type="GO" id="GO:0004519">
    <property type="term" value="F:endonuclease activity"/>
    <property type="evidence" value="ECO:0007669"/>
    <property type="project" value="InterPro"/>
</dbReference>
<dbReference type="InterPro" id="IPR004042">
    <property type="entry name" value="Intein_endonuc_central"/>
</dbReference>
<dbReference type="NCBIfam" id="TIGR03026">
    <property type="entry name" value="NDP-sugDHase"/>
    <property type="match status" value="1"/>
</dbReference>
<accession>A0A1H8PFQ2</accession>
<dbReference type="InterPro" id="IPR004860">
    <property type="entry name" value="LAGLIDADG_dom"/>
</dbReference>
<dbReference type="InterPro" id="IPR036844">
    <property type="entry name" value="Hint_dom_sf"/>
</dbReference>
<dbReference type="NCBIfam" id="TIGR01445">
    <property type="entry name" value="intein_Nterm"/>
    <property type="match status" value="1"/>
</dbReference>
<dbReference type="SUPFAM" id="SSF51735">
    <property type="entry name" value="NAD(P)-binding Rossmann-fold domains"/>
    <property type="match status" value="1"/>
</dbReference>
<evidence type="ECO:0000256" key="3">
    <source>
        <dbReference type="ARBA" id="ARBA00023000"/>
    </source>
</evidence>
<dbReference type="Gene3D" id="3.40.50.720">
    <property type="entry name" value="NAD(P)-binding Rossmann-like Domain"/>
    <property type="match status" value="3"/>
</dbReference>
<dbReference type="AlphaFoldDB" id="A0A1H8PFQ2"/>
<dbReference type="SMART" id="SM00305">
    <property type="entry name" value="HintC"/>
    <property type="match status" value="1"/>
</dbReference>
<feature type="domain" description="DOD-type homing endonuclease" evidence="6">
    <location>
        <begin position="489"/>
        <end position="636"/>
    </location>
</feature>
<dbReference type="PRINTS" id="PR00379">
    <property type="entry name" value="INTEIN"/>
</dbReference>
<dbReference type="InterPro" id="IPR006142">
    <property type="entry name" value="INTEIN"/>
</dbReference>
<dbReference type="InterPro" id="IPR008927">
    <property type="entry name" value="6-PGluconate_DH-like_C_sf"/>
</dbReference>
<dbReference type="Pfam" id="PF03720">
    <property type="entry name" value="UDPG_MGDP_dh_C"/>
    <property type="match status" value="1"/>
</dbReference>
<dbReference type="Gene3D" id="3.10.28.10">
    <property type="entry name" value="Homing endonucleases"/>
    <property type="match status" value="1"/>
</dbReference>
<dbReference type="InterPro" id="IPR017476">
    <property type="entry name" value="UDP-Glc/GDP-Man"/>
</dbReference>
<dbReference type="Gene3D" id="1.20.5.100">
    <property type="entry name" value="Cytochrome c1, transmembrane anchor, C-terminal"/>
    <property type="match status" value="1"/>
</dbReference>
<gene>
    <name evidence="7" type="ORF">SAMN05216388_101229</name>
</gene>
<keyword evidence="4" id="KW-0560">Oxidoreductase</keyword>
<dbReference type="GO" id="GO:0016616">
    <property type="term" value="F:oxidoreductase activity, acting on the CH-OH group of donors, NAD or NADP as acceptor"/>
    <property type="evidence" value="ECO:0007669"/>
    <property type="project" value="InterPro"/>
</dbReference>
<dbReference type="GO" id="GO:0016539">
    <property type="term" value="P:intein-mediated protein splicing"/>
    <property type="evidence" value="ECO:0007669"/>
    <property type="project" value="InterPro"/>
</dbReference>
<evidence type="ECO:0000256" key="4">
    <source>
        <dbReference type="ARBA" id="ARBA00023002"/>
    </source>
</evidence>
<dbReference type="InterPro" id="IPR003586">
    <property type="entry name" value="Hint_dom_C"/>
</dbReference>
<evidence type="ECO:0000256" key="1">
    <source>
        <dbReference type="ARBA" id="ARBA00006601"/>
    </source>
</evidence>